<accession>A0A5C3QJZ4</accession>
<dbReference type="STRING" id="1884261.A0A5C3QJZ4"/>
<feature type="domain" description="Alpha/beta hydrolase fold-3" evidence="2">
    <location>
        <begin position="119"/>
        <end position="338"/>
    </location>
</feature>
<evidence type="ECO:0000259" key="2">
    <source>
        <dbReference type="Pfam" id="PF07859"/>
    </source>
</evidence>
<keyword evidence="1 3" id="KW-0378">Hydrolase</keyword>
<evidence type="ECO:0000256" key="1">
    <source>
        <dbReference type="ARBA" id="ARBA00022801"/>
    </source>
</evidence>
<dbReference type="InterPro" id="IPR013094">
    <property type="entry name" value="AB_hydrolase_3"/>
</dbReference>
<dbReference type="SUPFAM" id="SSF53474">
    <property type="entry name" value="alpha/beta-Hydrolases"/>
    <property type="match status" value="1"/>
</dbReference>
<dbReference type="Gene3D" id="3.40.50.1820">
    <property type="entry name" value="alpha/beta hydrolase"/>
    <property type="match status" value="1"/>
</dbReference>
<dbReference type="Proteomes" id="UP000305067">
    <property type="component" value="Unassembled WGS sequence"/>
</dbReference>
<organism evidence="3 4">
    <name type="scientific">Pterulicium gracile</name>
    <dbReference type="NCBI Taxonomy" id="1884261"/>
    <lineage>
        <taxon>Eukaryota</taxon>
        <taxon>Fungi</taxon>
        <taxon>Dikarya</taxon>
        <taxon>Basidiomycota</taxon>
        <taxon>Agaricomycotina</taxon>
        <taxon>Agaricomycetes</taxon>
        <taxon>Agaricomycetidae</taxon>
        <taxon>Agaricales</taxon>
        <taxon>Pleurotineae</taxon>
        <taxon>Pterulaceae</taxon>
        <taxon>Pterulicium</taxon>
    </lineage>
</organism>
<dbReference type="AlphaFoldDB" id="A0A5C3QJZ4"/>
<dbReference type="PANTHER" id="PTHR48081">
    <property type="entry name" value="AB HYDROLASE SUPERFAMILY PROTEIN C4A8.06C"/>
    <property type="match status" value="1"/>
</dbReference>
<reference evidence="3 4" key="1">
    <citation type="journal article" date="2019" name="Nat. Ecol. Evol.">
        <title>Megaphylogeny resolves global patterns of mushroom evolution.</title>
        <authorList>
            <person name="Varga T."/>
            <person name="Krizsan K."/>
            <person name="Foldi C."/>
            <person name="Dima B."/>
            <person name="Sanchez-Garcia M."/>
            <person name="Sanchez-Ramirez S."/>
            <person name="Szollosi G.J."/>
            <person name="Szarkandi J.G."/>
            <person name="Papp V."/>
            <person name="Albert L."/>
            <person name="Andreopoulos W."/>
            <person name="Angelini C."/>
            <person name="Antonin V."/>
            <person name="Barry K.W."/>
            <person name="Bougher N.L."/>
            <person name="Buchanan P."/>
            <person name="Buyck B."/>
            <person name="Bense V."/>
            <person name="Catcheside P."/>
            <person name="Chovatia M."/>
            <person name="Cooper J."/>
            <person name="Damon W."/>
            <person name="Desjardin D."/>
            <person name="Finy P."/>
            <person name="Geml J."/>
            <person name="Haridas S."/>
            <person name="Hughes K."/>
            <person name="Justo A."/>
            <person name="Karasinski D."/>
            <person name="Kautmanova I."/>
            <person name="Kiss B."/>
            <person name="Kocsube S."/>
            <person name="Kotiranta H."/>
            <person name="LaButti K.M."/>
            <person name="Lechner B.E."/>
            <person name="Liimatainen K."/>
            <person name="Lipzen A."/>
            <person name="Lukacs Z."/>
            <person name="Mihaltcheva S."/>
            <person name="Morgado L.N."/>
            <person name="Niskanen T."/>
            <person name="Noordeloos M.E."/>
            <person name="Ohm R.A."/>
            <person name="Ortiz-Santana B."/>
            <person name="Ovrebo C."/>
            <person name="Racz N."/>
            <person name="Riley R."/>
            <person name="Savchenko A."/>
            <person name="Shiryaev A."/>
            <person name="Soop K."/>
            <person name="Spirin V."/>
            <person name="Szebenyi C."/>
            <person name="Tomsovsky M."/>
            <person name="Tulloss R.E."/>
            <person name="Uehling J."/>
            <person name="Grigoriev I.V."/>
            <person name="Vagvolgyi C."/>
            <person name="Papp T."/>
            <person name="Martin F.M."/>
            <person name="Miettinen O."/>
            <person name="Hibbett D.S."/>
            <person name="Nagy L.G."/>
        </authorList>
    </citation>
    <scope>NUCLEOTIDE SEQUENCE [LARGE SCALE GENOMIC DNA]</scope>
    <source>
        <strain evidence="3 4">CBS 309.79</strain>
    </source>
</reference>
<dbReference type="EMBL" id="ML178823">
    <property type="protein sequence ID" value="TFL02213.1"/>
    <property type="molecule type" value="Genomic_DNA"/>
</dbReference>
<name>A0A5C3QJZ4_9AGAR</name>
<evidence type="ECO:0000313" key="3">
    <source>
        <dbReference type="EMBL" id="TFL02213.1"/>
    </source>
</evidence>
<protein>
    <submittedName>
        <fullName evidence="3">Alpha/Beta hydrolase protein</fullName>
    </submittedName>
</protein>
<evidence type="ECO:0000313" key="4">
    <source>
        <dbReference type="Proteomes" id="UP000305067"/>
    </source>
</evidence>
<dbReference type="InterPro" id="IPR029058">
    <property type="entry name" value="AB_hydrolase_fold"/>
</dbReference>
<dbReference type="Pfam" id="PF07859">
    <property type="entry name" value="Abhydrolase_3"/>
    <property type="match status" value="1"/>
</dbReference>
<dbReference type="OrthoDB" id="2152029at2759"/>
<proteinExistence type="predicted"/>
<gene>
    <name evidence="3" type="ORF">BDV98DRAFT_566893</name>
</gene>
<dbReference type="PANTHER" id="PTHR48081:SF31">
    <property type="entry name" value="STERYL ACETYL HYDROLASE MUG81-RELATED"/>
    <property type="match status" value="1"/>
</dbReference>
<keyword evidence="4" id="KW-1185">Reference proteome</keyword>
<dbReference type="GO" id="GO:0016787">
    <property type="term" value="F:hydrolase activity"/>
    <property type="evidence" value="ECO:0007669"/>
    <property type="project" value="UniProtKB-KW"/>
</dbReference>
<dbReference type="InterPro" id="IPR050300">
    <property type="entry name" value="GDXG_lipolytic_enzyme"/>
</dbReference>
<sequence>MPIKLKKLAELSWTETVNYYATLLGAPFVVLKAILSLPFVDRSGKTKLRYIHDNFLRFAVDSFNAPQFQKFLGPDEGVYRGWAKVAKVEPVIETIPDSGGIRIFWIGGKPEGMSTSRVIVYLHGGGFVIPVQESLLLFYHYVQCTLSKRAPAGAQCSLAMVEFSLATQTPFPTQLRETVAAVQYIINSGIDPDKIIITGDSAGANLSYQLLQHVLNPRLPTVPALNLGSKSMSDPGSDSPFAGVFFMSPWFDLEGRQPSFRGKLHAESDTVTANFLLHCGALTLDSIEPSDIEEGRKWLLGQLNPAGLDRVVKKVLVYGGGRERLIDDIPEFSGRLKEVFGGKGGDGDETGRHELVVGEFGVHDDMGYDFVVGQGPSEDARRIGEWFCEAFGL</sequence>